<dbReference type="PROSITE" id="PS50011">
    <property type="entry name" value="PROTEIN_KINASE_DOM"/>
    <property type="match status" value="1"/>
</dbReference>
<dbReference type="SMART" id="SM00219">
    <property type="entry name" value="TyrKc"/>
    <property type="match status" value="1"/>
</dbReference>
<dbReference type="InterPro" id="IPR000719">
    <property type="entry name" value="Prot_kinase_dom"/>
</dbReference>
<dbReference type="GO" id="GO:0005524">
    <property type="term" value="F:ATP binding"/>
    <property type="evidence" value="ECO:0007669"/>
    <property type="project" value="UniProtKB-UniRule"/>
</dbReference>
<evidence type="ECO:0000256" key="1">
    <source>
        <dbReference type="ARBA" id="ARBA00006529"/>
    </source>
</evidence>
<dbReference type="PANTHER" id="PTHR46716">
    <property type="entry name" value="MITOGEN-ACTIVATED PROTEIN KINASE KINASE KINASE 7"/>
    <property type="match status" value="1"/>
</dbReference>
<evidence type="ECO:0000313" key="11">
    <source>
        <dbReference type="Proteomes" id="UP001168990"/>
    </source>
</evidence>
<name>A0AA39C336_9HYME</name>
<feature type="domain" description="Protein kinase" evidence="9">
    <location>
        <begin position="49"/>
        <end position="248"/>
    </location>
</feature>
<accession>A0AA39C336</accession>
<evidence type="ECO:0000256" key="7">
    <source>
        <dbReference type="PROSITE-ProRule" id="PRU10141"/>
    </source>
</evidence>
<protein>
    <recommendedName>
        <fullName evidence="9">Protein kinase domain-containing protein</fullName>
    </recommendedName>
</protein>
<dbReference type="Gene3D" id="3.30.200.20">
    <property type="entry name" value="Phosphorylase Kinase, domain 1"/>
    <property type="match status" value="1"/>
</dbReference>
<keyword evidence="8" id="KW-0175">Coiled coil</keyword>
<reference evidence="10" key="2">
    <citation type="submission" date="2023-03" db="EMBL/GenBank/DDBJ databases">
        <authorList>
            <person name="Inwood S.N."/>
            <person name="Skelly J.G."/>
            <person name="Guhlin J."/>
            <person name="Harrop T.W.R."/>
            <person name="Goldson S.G."/>
            <person name="Dearden P.K."/>
        </authorList>
    </citation>
    <scope>NUCLEOTIDE SEQUENCE</scope>
    <source>
        <strain evidence="10">Irish</strain>
        <tissue evidence="10">Whole body</tissue>
    </source>
</reference>
<dbReference type="PANTHER" id="PTHR46716:SF1">
    <property type="entry name" value="MITOGEN-ACTIVATED PROTEIN KINASE KINASE KINASE 7"/>
    <property type="match status" value="1"/>
</dbReference>
<dbReference type="SUPFAM" id="SSF56112">
    <property type="entry name" value="Protein kinase-like (PK-like)"/>
    <property type="match status" value="1"/>
</dbReference>
<comment type="caution">
    <text evidence="10">The sequence shown here is derived from an EMBL/GenBank/DDBJ whole genome shotgun (WGS) entry which is preliminary data.</text>
</comment>
<reference evidence="10" key="1">
    <citation type="journal article" date="2023" name="bioRxiv">
        <title>Scaffold-level genome assemblies of two parasitoid biocontrol wasps reveal the parthenogenesis mechanism and an associated novel virus.</title>
        <authorList>
            <person name="Inwood S."/>
            <person name="Skelly J."/>
            <person name="Guhlin J."/>
            <person name="Harrop T."/>
            <person name="Goldson S."/>
            <person name="Dearden P."/>
        </authorList>
    </citation>
    <scope>NUCLEOTIDE SEQUENCE</scope>
    <source>
        <strain evidence="10">Irish</strain>
        <tissue evidence="10">Whole body</tissue>
    </source>
</reference>
<evidence type="ECO:0000256" key="3">
    <source>
        <dbReference type="ARBA" id="ARBA00022679"/>
    </source>
</evidence>
<dbReference type="GO" id="GO:0043123">
    <property type="term" value="P:positive regulation of canonical NF-kappaB signal transduction"/>
    <property type="evidence" value="ECO:0007669"/>
    <property type="project" value="TreeGrafter"/>
</dbReference>
<evidence type="ECO:0000256" key="6">
    <source>
        <dbReference type="ARBA" id="ARBA00022840"/>
    </source>
</evidence>
<dbReference type="Pfam" id="PF07714">
    <property type="entry name" value="PK_Tyr_Ser-Thr"/>
    <property type="match status" value="1"/>
</dbReference>
<feature type="coiled-coil region" evidence="8">
    <location>
        <begin position="186"/>
        <end position="237"/>
    </location>
</feature>
<keyword evidence="11" id="KW-1185">Reference proteome</keyword>
<dbReference type="GO" id="GO:0007254">
    <property type="term" value="P:JNK cascade"/>
    <property type="evidence" value="ECO:0007669"/>
    <property type="project" value="TreeGrafter"/>
</dbReference>
<keyword evidence="4 7" id="KW-0547">Nucleotide-binding</keyword>
<dbReference type="InterPro" id="IPR017441">
    <property type="entry name" value="Protein_kinase_ATP_BS"/>
</dbReference>
<keyword evidence="6 7" id="KW-0067">ATP-binding</keyword>
<proteinExistence type="inferred from homology"/>
<evidence type="ECO:0000256" key="2">
    <source>
        <dbReference type="ARBA" id="ARBA00022527"/>
    </source>
</evidence>
<comment type="similarity">
    <text evidence="1">Belongs to the protein kinase superfamily. STE Ser/Thr protein kinase family. MAP kinase kinase kinase subfamily.</text>
</comment>
<sequence>MYTMSKNERKSIKSRLSDENQMNKIIQFDKKTYPGSRQHFVQEIDRTEIINEEVVGKGSFGVVWKGIWCGRDVAVKYIADSDADREAFTTETRELSRNSNRNIIRLYGMCIKKPICLVLKFADGGTLYDVAEHQRQSSQRLYDPLQYSANSNNAAVKRLDDENEPNKMNEDEMSWKNKCLHEIKLCTELQDRIDNQDAVISHLKQRIEKLRDYKEQVIVLKVEREHLENKVKMLNEKVKYLVTPVRNR</sequence>
<feature type="binding site" evidence="7">
    <location>
        <position position="76"/>
    </location>
    <ligand>
        <name>ATP</name>
        <dbReference type="ChEBI" id="CHEBI:30616"/>
    </ligand>
</feature>
<evidence type="ECO:0000256" key="4">
    <source>
        <dbReference type="ARBA" id="ARBA00022741"/>
    </source>
</evidence>
<keyword evidence="3" id="KW-0808">Transferase</keyword>
<dbReference type="InterPro" id="IPR011009">
    <property type="entry name" value="Kinase-like_dom_sf"/>
</dbReference>
<dbReference type="InterPro" id="IPR020635">
    <property type="entry name" value="Tyr_kinase_cat_dom"/>
</dbReference>
<keyword evidence="5" id="KW-0418">Kinase</keyword>
<dbReference type="InterPro" id="IPR001245">
    <property type="entry name" value="Ser-Thr/Tyr_kinase_cat_dom"/>
</dbReference>
<dbReference type="EMBL" id="JAQQBS010001717">
    <property type="protein sequence ID" value="KAK0157027.1"/>
    <property type="molecule type" value="Genomic_DNA"/>
</dbReference>
<evidence type="ECO:0000256" key="5">
    <source>
        <dbReference type="ARBA" id="ARBA00022777"/>
    </source>
</evidence>
<dbReference type="GO" id="GO:0004709">
    <property type="term" value="F:MAP kinase kinase kinase activity"/>
    <property type="evidence" value="ECO:0007669"/>
    <property type="project" value="TreeGrafter"/>
</dbReference>
<dbReference type="PROSITE" id="PS00107">
    <property type="entry name" value="PROTEIN_KINASE_ATP"/>
    <property type="match status" value="1"/>
</dbReference>
<evidence type="ECO:0000313" key="10">
    <source>
        <dbReference type="EMBL" id="KAK0157027.1"/>
    </source>
</evidence>
<dbReference type="GO" id="GO:0006955">
    <property type="term" value="P:immune response"/>
    <property type="evidence" value="ECO:0007669"/>
    <property type="project" value="TreeGrafter"/>
</dbReference>
<dbReference type="GO" id="GO:0004713">
    <property type="term" value="F:protein tyrosine kinase activity"/>
    <property type="evidence" value="ECO:0007669"/>
    <property type="project" value="InterPro"/>
</dbReference>
<evidence type="ECO:0000256" key="8">
    <source>
        <dbReference type="SAM" id="Coils"/>
    </source>
</evidence>
<gene>
    <name evidence="10" type="ORF">PV328_011993</name>
</gene>
<evidence type="ECO:0000259" key="9">
    <source>
        <dbReference type="PROSITE" id="PS50011"/>
    </source>
</evidence>
<dbReference type="Proteomes" id="UP001168990">
    <property type="component" value="Unassembled WGS sequence"/>
</dbReference>
<organism evidence="10 11">
    <name type="scientific">Microctonus aethiopoides</name>
    <dbReference type="NCBI Taxonomy" id="144406"/>
    <lineage>
        <taxon>Eukaryota</taxon>
        <taxon>Metazoa</taxon>
        <taxon>Ecdysozoa</taxon>
        <taxon>Arthropoda</taxon>
        <taxon>Hexapoda</taxon>
        <taxon>Insecta</taxon>
        <taxon>Pterygota</taxon>
        <taxon>Neoptera</taxon>
        <taxon>Endopterygota</taxon>
        <taxon>Hymenoptera</taxon>
        <taxon>Apocrita</taxon>
        <taxon>Ichneumonoidea</taxon>
        <taxon>Braconidae</taxon>
        <taxon>Euphorinae</taxon>
        <taxon>Microctonus</taxon>
    </lineage>
</organism>
<keyword evidence="2" id="KW-0723">Serine/threonine-protein kinase</keyword>
<dbReference type="AlphaFoldDB" id="A0AA39C336"/>